<feature type="chain" id="PRO_5005513030" description="Lipoprotein" evidence="1">
    <location>
        <begin position="26"/>
        <end position="220"/>
    </location>
</feature>
<evidence type="ECO:0000313" key="2">
    <source>
        <dbReference type="EMBL" id="GAP16022.1"/>
    </source>
</evidence>
<reference evidence="2" key="1">
    <citation type="submission" date="2015-07" db="EMBL/GenBank/DDBJ databases">
        <title>Draft Genome Sequences of Anaerolinea thermolimosa IMO-1, Bellilinea caldifistulae GOMI-1, Leptolinea tardivitalis YMTK-2, Levilinea saccharolytica KIBI-1,Longilinea arvoryzae KOME-1, Previously Described as Members of the Anaerolineaceae (Chloroflexi).</title>
        <authorList>
            <person name="Sekiguchi Y."/>
            <person name="Ohashi A."/>
            <person name="Matsuura N."/>
            <person name="Tourlousse M.D."/>
        </authorList>
    </citation>
    <scope>NUCLEOTIDE SEQUENCE [LARGE SCALE GENOMIC DNA]</scope>
    <source>
        <strain evidence="2">KOME-1</strain>
    </source>
</reference>
<dbReference type="PROSITE" id="PS51257">
    <property type="entry name" value="PROKAR_LIPOPROTEIN"/>
    <property type="match status" value="1"/>
</dbReference>
<protein>
    <recommendedName>
        <fullName evidence="4">Lipoprotein</fullName>
    </recommendedName>
</protein>
<gene>
    <name evidence="2" type="ORF">LARV_03817</name>
</gene>
<dbReference type="RefSeq" id="WP_075075416.1">
    <property type="nucleotide sequence ID" value="NZ_DF967973.1"/>
</dbReference>
<evidence type="ECO:0008006" key="4">
    <source>
        <dbReference type="Google" id="ProtNLM"/>
    </source>
</evidence>
<keyword evidence="1" id="KW-0732">Signal</keyword>
<dbReference type="AlphaFoldDB" id="A0A0K8MZF6"/>
<accession>A0A0K8MZF6</accession>
<sequence length="220" mass="24275">MDVCKINRCIKILVLLTLLSACSEASEPPILAHPTAVDLQIGDGGLFSGSPCGPPCFLGIQPDVTSYDEVISILSDNQDLNYCKEYDNTDDGGNRGIICAESYVIGFDRARTVVTHLGFTPTVQITMQEVVEVYGEPSGISISTGGYAKTVSTALLFYPQYNMRLLLEEQDGDTYLVQSSSKVDTIGYEEETSFQKSVEWAHEWFGYGEYIMEYINKKAN</sequence>
<dbReference type="Proteomes" id="UP000055060">
    <property type="component" value="Unassembled WGS sequence"/>
</dbReference>
<feature type="signal peptide" evidence="1">
    <location>
        <begin position="1"/>
        <end position="25"/>
    </location>
</feature>
<proteinExistence type="predicted"/>
<dbReference type="EMBL" id="DF967973">
    <property type="protein sequence ID" value="GAP16022.1"/>
    <property type="molecule type" value="Genomic_DNA"/>
</dbReference>
<evidence type="ECO:0000256" key="1">
    <source>
        <dbReference type="SAM" id="SignalP"/>
    </source>
</evidence>
<name>A0A0K8MZF6_9CHLR</name>
<evidence type="ECO:0000313" key="3">
    <source>
        <dbReference type="Proteomes" id="UP000055060"/>
    </source>
</evidence>
<keyword evidence="3" id="KW-1185">Reference proteome</keyword>
<organism evidence="2">
    <name type="scientific">Longilinea arvoryzae</name>
    <dbReference type="NCBI Taxonomy" id="360412"/>
    <lineage>
        <taxon>Bacteria</taxon>
        <taxon>Bacillati</taxon>
        <taxon>Chloroflexota</taxon>
        <taxon>Anaerolineae</taxon>
        <taxon>Anaerolineales</taxon>
        <taxon>Anaerolineaceae</taxon>
        <taxon>Longilinea</taxon>
    </lineage>
</organism>